<dbReference type="Proteomes" id="UP001165492">
    <property type="component" value="Unassembled WGS sequence"/>
</dbReference>
<sequence>MDFVKCKGFDRIVCILVDLDKSILMLTPRQREVVTFVQNGYSNEMISRKLNLSVATIKFHFNAAIFKISTYLNSD</sequence>
<comment type="caution">
    <text evidence="2">The sequence shown here is derived from an EMBL/GenBank/DDBJ whole genome shotgun (WGS) entry which is preliminary data.</text>
</comment>
<dbReference type="Gene3D" id="1.10.10.10">
    <property type="entry name" value="Winged helix-like DNA-binding domain superfamily/Winged helix DNA-binding domain"/>
    <property type="match status" value="1"/>
</dbReference>
<dbReference type="InterPro" id="IPR000792">
    <property type="entry name" value="Tscrpt_reg_LuxR_C"/>
</dbReference>
<reference evidence="2" key="1">
    <citation type="submission" date="2021-11" db="EMBL/GenBank/DDBJ databases">
        <title>Description of a new species Pelosinus isolated from the bottom sediments of Lake Baikal.</title>
        <authorList>
            <person name="Zakharyuk A."/>
        </authorList>
    </citation>
    <scope>NUCLEOTIDE SEQUENCE</scope>
    <source>
        <strain evidence="2">Bkl1</strain>
    </source>
</reference>
<dbReference type="Pfam" id="PF00196">
    <property type="entry name" value="GerE"/>
    <property type="match status" value="1"/>
</dbReference>
<organism evidence="2 3">
    <name type="scientific">Pelosinus baikalensis</name>
    <dbReference type="NCBI Taxonomy" id="2892015"/>
    <lineage>
        <taxon>Bacteria</taxon>
        <taxon>Bacillati</taxon>
        <taxon>Bacillota</taxon>
        <taxon>Negativicutes</taxon>
        <taxon>Selenomonadales</taxon>
        <taxon>Sporomusaceae</taxon>
        <taxon>Pelosinus</taxon>
    </lineage>
</organism>
<dbReference type="PROSITE" id="PS50043">
    <property type="entry name" value="HTH_LUXR_2"/>
    <property type="match status" value="1"/>
</dbReference>
<accession>A0ABS8HNK6</accession>
<proteinExistence type="predicted"/>
<dbReference type="InterPro" id="IPR036388">
    <property type="entry name" value="WH-like_DNA-bd_sf"/>
</dbReference>
<dbReference type="RefSeq" id="WP_229534206.1">
    <property type="nucleotide sequence ID" value="NZ_JAJHJB010000005.1"/>
</dbReference>
<protein>
    <submittedName>
        <fullName evidence="2">Helix-turn-helix transcriptional regulator</fullName>
    </submittedName>
</protein>
<dbReference type="EMBL" id="JAJHJB010000005">
    <property type="protein sequence ID" value="MCC5464790.1"/>
    <property type="molecule type" value="Genomic_DNA"/>
</dbReference>
<gene>
    <name evidence="2" type="ORF">LMF89_05325</name>
</gene>
<dbReference type="InterPro" id="IPR016032">
    <property type="entry name" value="Sig_transdc_resp-reg_C-effctor"/>
</dbReference>
<dbReference type="SUPFAM" id="SSF46894">
    <property type="entry name" value="C-terminal effector domain of the bipartite response regulators"/>
    <property type="match status" value="1"/>
</dbReference>
<dbReference type="PRINTS" id="PR00038">
    <property type="entry name" value="HTHLUXR"/>
</dbReference>
<dbReference type="PROSITE" id="PS00622">
    <property type="entry name" value="HTH_LUXR_1"/>
    <property type="match status" value="1"/>
</dbReference>
<dbReference type="SMART" id="SM00421">
    <property type="entry name" value="HTH_LUXR"/>
    <property type="match status" value="1"/>
</dbReference>
<evidence type="ECO:0000313" key="3">
    <source>
        <dbReference type="Proteomes" id="UP001165492"/>
    </source>
</evidence>
<evidence type="ECO:0000259" key="1">
    <source>
        <dbReference type="PROSITE" id="PS50043"/>
    </source>
</evidence>
<keyword evidence="3" id="KW-1185">Reference proteome</keyword>
<feature type="domain" description="HTH luxR-type" evidence="1">
    <location>
        <begin position="19"/>
        <end position="75"/>
    </location>
</feature>
<evidence type="ECO:0000313" key="2">
    <source>
        <dbReference type="EMBL" id="MCC5464790.1"/>
    </source>
</evidence>
<name>A0ABS8HNK6_9FIRM</name>